<gene>
    <name evidence="3" type="ORF">A2592_00965</name>
</gene>
<dbReference type="InterPro" id="IPR043725">
    <property type="entry name" value="DUF5667"/>
</dbReference>
<sequence>MEKEIILSKKIESISPVLLPEVRASMWQKIESSLIKSKPQPTPSPFLVGILTFRSMTAFILLLTLALGGGATALASDAARPGDLLFPLDRALEDVHLNLAFSTPAREALTKKLTAERLQELRDIINEEVTISPSNVSAGTVATSTDEVNTALSIDTVVFNDTTVIRMEQDGQTFYFETEATTTTDVIVAILGRFPILTVDQITEALTLSIGDRESMPNDKGVIVLSNGGEKRINHAVEEILHFLDKTSDNDSNRKNLMAQLSKEVSGVTGKAEVRHNKDGVHIGSADSKVEITMGDDGTSQVSVRGSGDRIRVEEKDDAVSVRTAEVSDKNEEKSESSQKVDANIAFEVEAKIFNDTTVVKMSFGDQVVSFTTVDDTKADIISAIKEQFPSLTEEQISSQLKIEVENRQSKPEDSGKKEVIVAPLIAPVVGTSTEEQHDDGNKREGDSYESKDKQSDSNITNIKLGEEDHSSRGNDSKANGD</sequence>
<evidence type="ECO:0000256" key="1">
    <source>
        <dbReference type="SAM" id="MobiDB-lite"/>
    </source>
</evidence>
<dbReference type="AlphaFoldDB" id="A0A1F6FPA7"/>
<dbReference type="EMBL" id="MFMT01000043">
    <property type="protein sequence ID" value="OGG87692.1"/>
    <property type="molecule type" value="Genomic_DNA"/>
</dbReference>
<feature type="compositionally biased region" description="Basic and acidic residues" evidence="1">
    <location>
        <begin position="405"/>
        <end position="420"/>
    </location>
</feature>
<dbReference type="Proteomes" id="UP000179230">
    <property type="component" value="Unassembled WGS sequence"/>
</dbReference>
<accession>A0A1F6FPA7</accession>
<feature type="region of interest" description="Disordered" evidence="1">
    <location>
        <begin position="405"/>
        <end position="482"/>
    </location>
</feature>
<feature type="region of interest" description="Disordered" evidence="1">
    <location>
        <begin position="314"/>
        <end position="340"/>
    </location>
</feature>
<evidence type="ECO:0000259" key="2">
    <source>
        <dbReference type="Pfam" id="PF18915"/>
    </source>
</evidence>
<evidence type="ECO:0000313" key="4">
    <source>
        <dbReference type="Proteomes" id="UP000179230"/>
    </source>
</evidence>
<name>A0A1F6FPA7_9BACT</name>
<protein>
    <recommendedName>
        <fullName evidence="2">DUF5667 domain-containing protein</fullName>
    </recommendedName>
</protein>
<organism evidence="3 4">
    <name type="scientific">Candidatus Kaiserbacteria bacterium RIFOXYD1_FULL_42_15</name>
    <dbReference type="NCBI Taxonomy" id="1798532"/>
    <lineage>
        <taxon>Bacteria</taxon>
        <taxon>Candidatus Kaiseribacteriota</taxon>
    </lineage>
</organism>
<comment type="caution">
    <text evidence="3">The sequence shown here is derived from an EMBL/GenBank/DDBJ whole genome shotgun (WGS) entry which is preliminary data.</text>
</comment>
<evidence type="ECO:0000313" key="3">
    <source>
        <dbReference type="EMBL" id="OGG87692.1"/>
    </source>
</evidence>
<proteinExistence type="predicted"/>
<feature type="compositionally biased region" description="Basic and acidic residues" evidence="1">
    <location>
        <begin position="465"/>
        <end position="482"/>
    </location>
</feature>
<feature type="compositionally biased region" description="Basic and acidic residues" evidence="1">
    <location>
        <begin position="435"/>
        <end position="456"/>
    </location>
</feature>
<feature type="compositionally biased region" description="Basic and acidic residues" evidence="1">
    <location>
        <begin position="314"/>
        <end position="339"/>
    </location>
</feature>
<reference evidence="3 4" key="1">
    <citation type="journal article" date="2016" name="Nat. Commun.">
        <title>Thousands of microbial genomes shed light on interconnected biogeochemical processes in an aquifer system.</title>
        <authorList>
            <person name="Anantharaman K."/>
            <person name="Brown C.T."/>
            <person name="Hug L.A."/>
            <person name="Sharon I."/>
            <person name="Castelle C.J."/>
            <person name="Probst A.J."/>
            <person name="Thomas B.C."/>
            <person name="Singh A."/>
            <person name="Wilkins M.J."/>
            <person name="Karaoz U."/>
            <person name="Brodie E.L."/>
            <person name="Williams K.H."/>
            <person name="Hubbard S.S."/>
            <person name="Banfield J.F."/>
        </authorList>
    </citation>
    <scope>NUCLEOTIDE SEQUENCE [LARGE SCALE GENOMIC DNA]</scope>
</reference>
<dbReference type="Pfam" id="PF18915">
    <property type="entry name" value="DUF5667"/>
    <property type="match status" value="1"/>
</dbReference>
<feature type="domain" description="DUF5667" evidence="2">
    <location>
        <begin position="80"/>
        <end position="130"/>
    </location>
</feature>